<feature type="domain" description="N-acetyltransferase" evidence="1">
    <location>
        <begin position="19"/>
        <end position="174"/>
    </location>
</feature>
<organism evidence="2 3">
    <name type="scientific">Pedosphaera parvula (strain Ellin514)</name>
    <dbReference type="NCBI Taxonomy" id="320771"/>
    <lineage>
        <taxon>Bacteria</taxon>
        <taxon>Pseudomonadati</taxon>
        <taxon>Verrucomicrobiota</taxon>
        <taxon>Pedosphaerae</taxon>
        <taxon>Pedosphaerales</taxon>
        <taxon>Pedosphaeraceae</taxon>
        <taxon>Pedosphaera</taxon>
    </lineage>
</organism>
<dbReference type="InterPro" id="IPR016181">
    <property type="entry name" value="Acyl_CoA_acyltransferase"/>
</dbReference>
<dbReference type="CDD" id="cd04301">
    <property type="entry name" value="NAT_SF"/>
    <property type="match status" value="1"/>
</dbReference>
<accession>B9XD76</accession>
<sequence>MREGLALQSTRLELLPATIELLAADLCDRAKFGCLLQAIVPASWPPPLVERSELEWLIQKLGEDPEVLPWSARYFILKDPRILIGFGGFKSRPDTRGIAEVGYAMVTDHQCKGFATEALKALCEWAFTHPEVTRIIGETYPDLTASISVLEKSRFAYADAGSEPGVVQYELLRH</sequence>
<comment type="caution">
    <text evidence="2">The sequence shown here is derived from an EMBL/GenBank/DDBJ whole genome shotgun (WGS) entry which is preliminary data.</text>
</comment>
<protein>
    <submittedName>
        <fullName evidence="2">GCN5-related N-acetyltransferase</fullName>
    </submittedName>
</protein>
<dbReference type="EMBL" id="ABOX02000006">
    <property type="protein sequence ID" value="EEF62022.1"/>
    <property type="molecule type" value="Genomic_DNA"/>
</dbReference>
<dbReference type="InterPro" id="IPR000182">
    <property type="entry name" value="GNAT_dom"/>
</dbReference>
<dbReference type="AlphaFoldDB" id="B9XD76"/>
<dbReference type="OrthoDB" id="452315at2"/>
<evidence type="ECO:0000259" key="1">
    <source>
        <dbReference type="PROSITE" id="PS51186"/>
    </source>
</evidence>
<keyword evidence="2" id="KW-0808">Transferase</keyword>
<name>B9XD76_PEDPL</name>
<dbReference type="InterPro" id="IPR051531">
    <property type="entry name" value="N-acetyltransferase"/>
</dbReference>
<dbReference type="Proteomes" id="UP000003688">
    <property type="component" value="Unassembled WGS sequence"/>
</dbReference>
<dbReference type="GO" id="GO:0016747">
    <property type="term" value="F:acyltransferase activity, transferring groups other than amino-acyl groups"/>
    <property type="evidence" value="ECO:0007669"/>
    <property type="project" value="InterPro"/>
</dbReference>
<dbReference type="Pfam" id="PF13302">
    <property type="entry name" value="Acetyltransf_3"/>
    <property type="match status" value="1"/>
</dbReference>
<dbReference type="STRING" id="320771.Cflav_PD6297"/>
<reference evidence="2 3" key="1">
    <citation type="journal article" date="2011" name="J. Bacteriol.">
        <title>Genome sequence of 'Pedosphaera parvula' Ellin514, an aerobic Verrucomicrobial isolate from pasture soil.</title>
        <authorList>
            <person name="Kant R."/>
            <person name="van Passel M.W."/>
            <person name="Sangwan P."/>
            <person name="Palva A."/>
            <person name="Lucas S."/>
            <person name="Copeland A."/>
            <person name="Lapidus A."/>
            <person name="Glavina Del Rio T."/>
            <person name="Dalin E."/>
            <person name="Tice H."/>
            <person name="Bruce D."/>
            <person name="Goodwin L."/>
            <person name="Pitluck S."/>
            <person name="Chertkov O."/>
            <person name="Larimer F.W."/>
            <person name="Land M.L."/>
            <person name="Hauser L."/>
            <person name="Brettin T.S."/>
            <person name="Detter J.C."/>
            <person name="Han S."/>
            <person name="de Vos W.M."/>
            <person name="Janssen P.H."/>
            <person name="Smidt H."/>
        </authorList>
    </citation>
    <scope>NUCLEOTIDE SEQUENCE [LARGE SCALE GENOMIC DNA]</scope>
    <source>
        <strain evidence="2 3">Ellin514</strain>
    </source>
</reference>
<dbReference type="Gene3D" id="3.40.630.30">
    <property type="match status" value="1"/>
</dbReference>
<dbReference type="SUPFAM" id="SSF55729">
    <property type="entry name" value="Acyl-CoA N-acyltransferases (Nat)"/>
    <property type="match status" value="1"/>
</dbReference>
<dbReference type="RefSeq" id="WP_007413774.1">
    <property type="nucleotide sequence ID" value="NZ_ABOX02000006.1"/>
</dbReference>
<dbReference type="PANTHER" id="PTHR43792:SF13">
    <property type="entry name" value="ACETYLTRANSFERASE"/>
    <property type="match status" value="1"/>
</dbReference>
<dbReference type="PROSITE" id="PS51186">
    <property type="entry name" value="GNAT"/>
    <property type="match status" value="1"/>
</dbReference>
<gene>
    <name evidence="2" type="ORF">Cflav_PD6297</name>
</gene>
<keyword evidence="3" id="KW-1185">Reference proteome</keyword>
<evidence type="ECO:0000313" key="2">
    <source>
        <dbReference type="EMBL" id="EEF62022.1"/>
    </source>
</evidence>
<evidence type="ECO:0000313" key="3">
    <source>
        <dbReference type="Proteomes" id="UP000003688"/>
    </source>
</evidence>
<proteinExistence type="predicted"/>
<dbReference type="PANTHER" id="PTHR43792">
    <property type="entry name" value="GNAT FAMILY, PUTATIVE (AFU_ORTHOLOGUE AFUA_3G00765)-RELATED-RELATED"/>
    <property type="match status" value="1"/>
</dbReference>